<reference evidence="1" key="1">
    <citation type="submission" date="2022-04" db="EMBL/GenBank/DDBJ databases">
        <title>Complete genome of Methanoplanus endosymbiosus DSM 3599.</title>
        <authorList>
            <person name="Chen S.-C."/>
            <person name="You Y.-T."/>
            <person name="Zhou Y.-Z."/>
            <person name="Lai M.-C."/>
        </authorList>
    </citation>
    <scope>NUCLEOTIDE SEQUENCE</scope>
    <source>
        <strain evidence="1">DSM 3599</strain>
    </source>
</reference>
<gene>
    <name evidence="1" type="ORF">L6E24_02710</name>
</gene>
<dbReference type="KEGG" id="mend:L6E24_02710"/>
<organism evidence="1 2">
    <name type="scientific">Methanoplanus endosymbiosus</name>
    <dbReference type="NCBI Taxonomy" id="33865"/>
    <lineage>
        <taxon>Archaea</taxon>
        <taxon>Methanobacteriati</taxon>
        <taxon>Methanobacteriota</taxon>
        <taxon>Stenosarchaea group</taxon>
        <taxon>Methanomicrobia</taxon>
        <taxon>Methanomicrobiales</taxon>
        <taxon>Methanomicrobiaceae</taxon>
        <taxon>Methanoplanus</taxon>
    </lineage>
</organism>
<sequence length="91" mass="10391">MKLNQIIENAKINTSEFTGMPINSLTGMTRDPETKNLRLEIELLEKRGIPDSMDLLGIYEVLVDEEGDICELSRTGMRKRGDTSIEQIEEY</sequence>
<dbReference type="RefSeq" id="WP_257743189.1">
    <property type="nucleotide sequence ID" value="NZ_CP096115.1"/>
</dbReference>
<proteinExistence type="predicted"/>
<keyword evidence="2" id="KW-1185">Reference proteome</keyword>
<dbReference type="GeneID" id="74306571"/>
<dbReference type="GO" id="GO:0031412">
    <property type="term" value="P:gas vesicle organization"/>
    <property type="evidence" value="ECO:0007669"/>
    <property type="project" value="InterPro"/>
</dbReference>
<dbReference type="EMBL" id="CP096115">
    <property type="protein sequence ID" value="UUX93049.1"/>
    <property type="molecule type" value="Genomic_DNA"/>
</dbReference>
<dbReference type="InterPro" id="IPR008634">
    <property type="entry name" value="Gas-vesicle_GvpO"/>
</dbReference>
<evidence type="ECO:0000313" key="1">
    <source>
        <dbReference type="EMBL" id="UUX93049.1"/>
    </source>
</evidence>
<accession>A0A9E7PMN8</accession>
<dbReference type="Pfam" id="PF05800">
    <property type="entry name" value="GvpO"/>
    <property type="match status" value="1"/>
</dbReference>
<dbReference type="Proteomes" id="UP001060368">
    <property type="component" value="Chromosome"/>
</dbReference>
<evidence type="ECO:0000313" key="2">
    <source>
        <dbReference type="Proteomes" id="UP001060368"/>
    </source>
</evidence>
<protein>
    <submittedName>
        <fullName evidence="1">Gas vesicle protein</fullName>
    </submittedName>
</protein>
<dbReference type="AlphaFoldDB" id="A0A9E7PMN8"/>
<name>A0A9E7PMN8_9EURY</name>